<accession>A0ABV1RXU1</accession>
<sequence length="97" mass="11197">MFGQLSNQDNRKVAVAGVQYTLPMLIVSEMRVDTKGKIRLQLRREDIPLTNRLRLNLMGNTDREYMAGLRYVVTKYVSLSTHYDSDMKYGAGLTFVY</sequence>
<evidence type="ECO:0008006" key="3">
    <source>
        <dbReference type="Google" id="ProtNLM"/>
    </source>
</evidence>
<dbReference type="Proteomes" id="UP001476807">
    <property type="component" value="Unassembled WGS sequence"/>
</dbReference>
<comment type="caution">
    <text evidence="1">The sequence shown here is derived from an EMBL/GenBank/DDBJ whole genome shotgun (WGS) entry which is preliminary data.</text>
</comment>
<evidence type="ECO:0000313" key="1">
    <source>
        <dbReference type="EMBL" id="MER2999202.1"/>
    </source>
</evidence>
<reference evidence="1 2" key="1">
    <citation type="submission" date="2024-06" db="EMBL/GenBank/DDBJ databases">
        <title>Pontibacter populi HYL7-15.</title>
        <authorList>
            <person name="Kim M.K."/>
        </authorList>
    </citation>
    <scope>NUCLEOTIDE SEQUENCE [LARGE SCALE GENOMIC DNA]</scope>
    <source>
        <strain evidence="1 2">HYL7-15</strain>
    </source>
</reference>
<protein>
    <recommendedName>
        <fullName evidence="3">Outer membrane protein beta-barrel domain-containing protein</fullName>
    </recommendedName>
</protein>
<keyword evidence="2" id="KW-1185">Reference proteome</keyword>
<proteinExistence type="predicted"/>
<dbReference type="EMBL" id="JBEOKT010000019">
    <property type="protein sequence ID" value="MER2999202.1"/>
    <property type="molecule type" value="Genomic_DNA"/>
</dbReference>
<evidence type="ECO:0000313" key="2">
    <source>
        <dbReference type="Proteomes" id="UP001476807"/>
    </source>
</evidence>
<dbReference type="RefSeq" id="WP_350413858.1">
    <property type="nucleotide sequence ID" value="NZ_JBEOKT010000019.1"/>
</dbReference>
<name>A0ABV1RXU1_9BACT</name>
<gene>
    <name evidence="1" type="ORF">ABS362_16750</name>
</gene>
<organism evidence="1 2">
    <name type="scientific">Pontibacter populi</name>
    <dbReference type="NCBI Taxonomy" id="890055"/>
    <lineage>
        <taxon>Bacteria</taxon>
        <taxon>Pseudomonadati</taxon>
        <taxon>Bacteroidota</taxon>
        <taxon>Cytophagia</taxon>
        <taxon>Cytophagales</taxon>
        <taxon>Hymenobacteraceae</taxon>
        <taxon>Pontibacter</taxon>
    </lineage>
</organism>